<protein>
    <recommendedName>
        <fullName evidence="1">Anticodon-binding domain-containing protein</fullName>
    </recommendedName>
</protein>
<dbReference type="Gene3D" id="3.40.50.800">
    <property type="entry name" value="Anticodon-binding domain"/>
    <property type="match status" value="1"/>
</dbReference>
<dbReference type="InterPro" id="IPR004154">
    <property type="entry name" value="Anticodon-bd"/>
</dbReference>
<evidence type="ECO:0000313" key="2">
    <source>
        <dbReference type="EMBL" id="KAB8270335.1"/>
    </source>
</evidence>
<reference evidence="2 3" key="1">
    <citation type="submission" date="2019-04" db="EMBL/GenBank/DDBJ databases">
        <title>Fungal friends and foes A comparative genomics study of 23 Aspergillus species from section Flavi.</title>
        <authorList>
            <consortium name="DOE Joint Genome Institute"/>
            <person name="Kjaerbolling I."/>
            <person name="Vesth T.C."/>
            <person name="Frisvad J.C."/>
            <person name="Nybo J.L."/>
            <person name="Theobald S."/>
            <person name="Kildgaard S."/>
            <person name="Petersen T.I."/>
            <person name="Kuo A."/>
            <person name="Sato A."/>
            <person name="Lyhne E.K."/>
            <person name="Kogle M.E."/>
            <person name="Wiebenga A."/>
            <person name="Kun R.S."/>
            <person name="Lubbers R.J."/>
            <person name="Makela M.R."/>
            <person name="Barry K."/>
            <person name="Chovatia M."/>
            <person name="Clum A."/>
            <person name="Daum C."/>
            <person name="Haridas S."/>
            <person name="He G."/>
            <person name="LaButti K."/>
            <person name="Lipzen A."/>
            <person name="Mondo S."/>
            <person name="Pangilinan J."/>
            <person name="Riley R."/>
            <person name="Salamov A."/>
            <person name="Simmons B.A."/>
            <person name="Magnuson J.K."/>
            <person name="Henrissat B."/>
            <person name="Mortensen U.H."/>
            <person name="Larsen T.O."/>
            <person name="De vries R.P."/>
            <person name="Grigoriev I.V."/>
            <person name="Machida M."/>
            <person name="Baker S.E."/>
            <person name="Andersen M.R."/>
        </authorList>
    </citation>
    <scope>NUCLEOTIDE SEQUENCE [LARGE SCALE GENOMIC DNA]</scope>
    <source>
        <strain evidence="2 3">CBS 117635</strain>
    </source>
</reference>
<organism evidence="2 3">
    <name type="scientific">Aspergillus minisclerotigenes</name>
    <dbReference type="NCBI Taxonomy" id="656917"/>
    <lineage>
        <taxon>Eukaryota</taxon>
        <taxon>Fungi</taxon>
        <taxon>Dikarya</taxon>
        <taxon>Ascomycota</taxon>
        <taxon>Pezizomycotina</taxon>
        <taxon>Eurotiomycetes</taxon>
        <taxon>Eurotiomycetidae</taxon>
        <taxon>Eurotiales</taxon>
        <taxon>Aspergillaceae</taxon>
        <taxon>Aspergillus</taxon>
        <taxon>Aspergillus subgen. Circumdati</taxon>
    </lineage>
</organism>
<dbReference type="InterPro" id="IPR036621">
    <property type="entry name" value="Anticodon-bd_dom_sf"/>
</dbReference>
<accession>A0A5N6IVF2</accession>
<dbReference type="EMBL" id="ML732832">
    <property type="protein sequence ID" value="KAB8270335.1"/>
    <property type="molecule type" value="Genomic_DNA"/>
</dbReference>
<dbReference type="GO" id="GO:0004827">
    <property type="term" value="F:proline-tRNA ligase activity"/>
    <property type="evidence" value="ECO:0007669"/>
    <property type="project" value="InterPro"/>
</dbReference>
<feature type="domain" description="Anticodon-binding" evidence="1">
    <location>
        <begin position="28"/>
        <end position="87"/>
    </location>
</feature>
<dbReference type="AlphaFoldDB" id="A0A5N6IVF2"/>
<dbReference type="InterPro" id="IPR004499">
    <property type="entry name" value="Pro-tRNA-ligase_IIa_arc-type"/>
</dbReference>
<dbReference type="Proteomes" id="UP000326289">
    <property type="component" value="Unassembled WGS sequence"/>
</dbReference>
<dbReference type="Pfam" id="PF03129">
    <property type="entry name" value="HGTP_anticodon"/>
    <property type="match status" value="1"/>
</dbReference>
<keyword evidence="3" id="KW-1185">Reference proteome</keyword>
<proteinExistence type="predicted"/>
<evidence type="ECO:0000313" key="3">
    <source>
        <dbReference type="Proteomes" id="UP000326289"/>
    </source>
</evidence>
<sequence length="90" mass="9812">MIAVHGDNRSLVIPPRVAKTQVLVVTQRLRSVEESQNLLVQVESLVSRLSLVGVHVVVDTRDGVSPAWKYNGWIVSGVPLYLEVGPEIAA</sequence>
<name>A0A5N6IVF2_9EURO</name>
<dbReference type="GO" id="GO:0006433">
    <property type="term" value="P:prolyl-tRNA aminoacylation"/>
    <property type="evidence" value="ECO:0007669"/>
    <property type="project" value="InterPro"/>
</dbReference>
<evidence type="ECO:0000259" key="1">
    <source>
        <dbReference type="Pfam" id="PF03129"/>
    </source>
</evidence>
<gene>
    <name evidence="2" type="ORF">BDV30DRAFT_215438</name>
</gene>
<dbReference type="GO" id="GO:0005524">
    <property type="term" value="F:ATP binding"/>
    <property type="evidence" value="ECO:0007669"/>
    <property type="project" value="InterPro"/>
</dbReference>
<dbReference type="SUPFAM" id="SSF52954">
    <property type="entry name" value="Class II aaRS ABD-related"/>
    <property type="match status" value="1"/>
</dbReference>
<dbReference type="GO" id="GO:0017101">
    <property type="term" value="C:aminoacyl-tRNA synthetase multienzyme complex"/>
    <property type="evidence" value="ECO:0007669"/>
    <property type="project" value="TreeGrafter"/>
</dbReference>
<dbReference type="PANTHER" id="PTHR43382">
    <property type="entry name" value="PROLYL-TRNA SYNTHETASE"/>
    <property type="match status" value="1"/>
</dbReference>
<dbReference type="GO" id="GO:0005737">
    <property type="term" value="C:cytoplasm"/>
    <property type="evidence" value="ECO:0007669"/>
    <property type="project" value="InterPro"/>
</dbReference>
<dbReference type="PANTHER" id="PTHR43382:SF2">
    <property type="entry name" value="BIFUNCTIONAL GLUTAMATE_PROLINE--TRNA LIGASE"/>
    <property type="match status" value="1"/>
</dbReference>